<dbReference type="AlphaFoldDB" id="A0A183PUR2"/>
<name>A0A183PUR2_9TREM</name>
<proteinExistence type="predicted"/>
<protein>
    <submittedName>
        <fullName evidence="1">Uncharacterized protein</fullName>
    </submittedName>
</protein>
<dbReference type="Proteomes" id="UP000269396">
    <property type="component" value="Unassembled WGS sequence"/>
</dbReference>
<keyword evidence="2" id="KW-1185">Reference proteome</keyword>
<gene>
    <name evidence="1" type="ORF">SMTD_LOCUS18098</name>
</gene>
<evidence type="ECO:0000313" key="2">
    <source>
        <dbReference type="Proteomes" id="UP000269396"/>
    </source>
</evidence>
<dbReference type="EMBL" id="UZAL01039864">
    <property type="protein sequence ID" value="VDP76136.1"/>
    <property type="molecule type" value="Genomic_DNA"/>
</dbReference>
<accession>A0A183PUR2</accession>
<organism evidence="1 2">
    <name type="scientific">Schistosoma mattheei</name>
    <dbReference type="NCBI Taxonomy" id="31246"/>
    <lineage>
        <taxon>Eukaryota</taxon>
        <taxon>Metazoa</taxon>
        <taxon>Spiralia</taxon>
        <taxon>Lophotrochozoa</taxon>
        <taxon>Platyhelminthes</taxon>
        <taxon>Trematoda</taxon>
        <taxon>Digenea</taxon>
        <taxon>Strigeidida</taxon>
        <taxon>Schistosomatoidea</taxon>
        <taxon>Schistosomatidae</taxon>
        <taxon>Schistosoma</taxon>
    </lineage>
</organism>
<sequence length="41" mass="4470">MVVGGSRQETLDPGFLLHGTRQQSIPVILRELVLHGGFDPV</sequence>
<reference evidence="1 2" key="1">
    <citation type="submission" date="2018-11" db="EMBL/GenBank/DDBJ databases">
        <authorList>
            <consortium name="Pathogen Informatics"/>
        </authorList>
    </citation>
    <scope>NUCLEOTIDE SEQUENCE [LARGE SCALE GENOMIC DNA]</scope>
    <source>
        <strain>Denwood</strain>
        <strain evidence="2">Zambia</strain>
    </source>
</reference>
<evidence type="ECO:0000313" key="1">
    <source>
        <dbReference type="EMBL" id="VDP76136.1"/>
    </source>
</evidence>